<dbReference type="SUPFAM" id="SSF52540">
    <property type="entry name" value="P-loop containing nucleoside triphosphate hydrolases"/>
    <property type="match status" value="1"/>
</dbReference>
<dbReference type="EMBL" id="JAAQHG020000017">
    <property type="protein sequence ID" value="KAL1585787.1"/>
    <property type="molecule type" value="Genomic_DNA"/>
</dbReference>
<dbReference type="Gene3D" id="3.40.50.300">
    <property type="entry name" value="P-loop containing nucleotide triphosphate hydrolases"/>
    <property type="match status" value="1"/>
</dbReference>
<reference evidence="2 3" key="1">
    <citation type="journal article" date="2020" name="Microbiol. Resour. Announc.">
        <title>Draft Genome Sequence of a Cladosporium Species Isolated from the Mesophotic Ascidian Didemnum maculosum.</title>
        <authorList>
            <person name="Gioti A."/>
            <person name="Siaperas R."/>
            <person name="Nikolaivits E."/>
            <person name="Le Goff G."/>
            <person name="Ouazzani J."/>
            <person name="Kotoulas G."/>
            <person name="Topakas E."/>
        </authorList>
    </citation>
    <scope>NUCLEOTIDE SEQUENCE [LARGE SCALE GENOMIC DNA]</scope>
    <source>
        <strain evidence="2 3">TM138-S3</strain>
    </source>
</reference>
<dbReference type="PANTHER" id="PTHR48312:SF1">
    <property type="entry name" value="SULFOTRANSFERASE"/>
    <property type="match status" value="1"/>
</dbReference>
<comment type="caution">
    <text evidence="2">The sequence shown here is derived from an EMBL/GenBank/DDBJ whole genome shotgun (WGS) entry which is preliminary data.</text>
</comment>
<dbReference type="RefSeq" id="XP_069228893.1">
    <property type="nucleotide sequence ID" value="XM_069373621.1"/>
</dbReference>
<keyword evidence="3" id="KW-1185">Reference proteome</keyword>
<evidence type="ECO:0000313" key="3">
    <source>
        <dbReference type="Proteomes" id="UP000803884"/>
    </source>
</evidence>
<dbReference type="PANTHER" id="PTHR48312">
    <property type="match status" value="1"/>
</dbReference>
<proteinExistence type="predicted"/>
<dbReference type="Proteomes" id="UP000803884">
    <property type="component" value="Unassembled WGS sequence"/>
</dbReference>
<dbReference type="AlphaFoldDB" id="A0AB34KPW1"/>
<dbReference type="InterPro" id="IPR027417">
    <property type="entry name" value="P-loop_NTPase"/>
</dbReference>
<feature type="region of interest" description="Disordered" evidence="1">
    <location>
        <begin position="1"/>
        <end position="20"/>
    </location>
</feature>
<evidence type="ECO:0000313" key="2">
    <source>
        <dbReference type="EMBL" id="KAL1585787.1"/>
    </source>
</evidence>
<evidence type="ECO:0000256" key="1">
    <source>
        <dbReference type="SAM" id="MobiDB-lite"/>
    </source>
</evidence>
<gene>
    <name evidence="2" type="ORF">WHR41_05015</name>
</gene>
<name>A0AB34KPW1_9PEZI</name>
<dbReference type="GeneID" id="96006459"/>
<sequence>MPHSEPVNGSSTNGPRPERRGVYLLTHPRSASNLFQRMMEAQPGVQGSGYQFFNAAFPMMMSMEKGPLSSFPEAEREALYAPYQEAFEAAKAELYGAKAKGLQVFVKEHACLLASPDKLYASVYEADRNGKEPWVLCPEDAHTNPSFLPDDFLLSMQPIFQIRHPVAMFPSLVRTQKKIFADSRPSNARFVALLTLRYSRALYDWYSTHEHGMAPKVIDADDIMNNPAAVRQLCNETGLDPNAVQYEWETREEADPMKVHFLSTLNASKGIKSGLQARDLDIETEKTKWVEEFGQQDADDLAKTVYEAMPDYEYLLKRRVKGSQ</sequence>
<organism evidence="2 3">
    <name type="scientific">Cladosporium halotolerans</name>
    <dbReference type="NCBI Taxonomy" id="1052096"/>
    <lineage>
        <taxon>Eukaryota</taxon>
        <taxon>Fungi</taxon>
        <taxon>Dikarya</taxon>
        <taxon>Ascomycota</taxon>
        <taxon>Pezizomycotina</taxon>
        <taxon>Dothideomycetes</taxon>
        <taxon>Dothideomycetidae</taxon>
        <taxon>Cladosporiales</taxon>
        <taxon>Cladosporiaceae</taxon>
        <taxon>Cladosporium</taxon>
    </lineage>
</organism>
<accession>A0AB34KPW1</accession>
<protein>
    <submittedName>
        <fullName evidence="2">Uncharacterized protein</fullName>
    </submittedName>
</protein>